<gene>
    <name evidence="2" type="ORF">GCM10010226_29080</name>
</gene>
<evidence type="ECO:0000313" key="3">
    <source>
        <dbReference type="Proteomes" id="UP000646776"/>
    </source>
</evidence>
<feature type="region of interest" description="Disordered" evidence="1">
    <location>
        <begin position="71"/>
        <end position="95"/>
    </location>
</feature>
<feature type="compositionally biased region" description="Low complexity" evidence="1">
    <location>
        <begin position="86"/>
        <end position="95"/>
    </location>
</feature>
<comment type="caution">
    <text evidence="2">The sequence shown here is derived from an EMBL/GenBank/DDBJ whole genome shotgun (WGS) entry which is preliminary data.</text>
</comment>
<evidence type="ECO:0000313" key="2">
    <source>
        <dbReference type="EMBL" id="GGT50198.1"/>
    </source>
</evidence>
<organism evidence="2 3">
    <name type="scientific">Streptomyces phaeofaciens</name>
    <dbReference type="NCBI Taxonomy" id="68254"/>
    <lineage>
        <taxon>Bacteria</taxon>
        <taxon>Bacillati</taxon>
        <taxon>Actinomycetota</taxon>
        <taxon>Actinomycetes</taxon>
        <taxon>Kitasatosporales</taxon>
        <taxon>Streptomycetaceae</taxon>
        <taxon>Streptomyces</taxon>
    </lineage>
</organism>
<dbReference type="Proteomes" id="UP000646776">
    <property type="component" value="Unassembled WGS sequence"/>
</dbReference>
<evidence type="ECO:0000256" key="1">
    <source>
        <dbReference type="SAM" id="MobiDB-lite"/>
    </source>
</evidence>
<dbReference type="AlphaFoldDB" id="A0A918LTD9"/>
<keyword evidence="3" id="KW-1185">Reference proteome</keyword>
<protein>
    <submittedName>
        <fullName evidence="2">Uncharacterized protein</fullName>
    </submittedName>
</protein>
<name>A0A918LTD9_9ACTN</name>
<reference evidence="2" key="1">
    <citation type="journal article" date="2014" name="Int. J. Syst. Evol. Microbiol.">
        <title>Complete genome sequence of Corynebacterium casei LMG S-19264T (=DSM 44701T), isolated from a smear-ripened cheese.</title>
        <authorList>
            <consortium name="US DOE Joint Genome Institute (JGI-PGF)"/>
            <person name="Walter F."/>
            <person name="Albersmeier A."/>
            <person name="Kalinowski J."/>
            <person name="Ruckert C."/>
        </authorList>
    </citation>
    <scope>NUCLEOTIDE SEQUENCE</scope>
    <source>
        <strain evidence="2">JCM 4125</strain>
    </source>
</reference>
<proteinExistence type="predicted"/>
<reference evidence="2" key="2">
    <citation type="submission" date="2020-09" db="EMBL/GenBank/DDBJ databases">
        <authorList>
            <person name="Sun Q."/>
            <person name="Ohkuma M."/>
        </authorList>
    </citation>
    <scope>NUCLEOTIDE SEQUENCE</scope>
    <source>
        <strain evidence="2">JCM 4125</strain>
    </source>
</reference>
<accession>A0A918LTD9</accession>
<sequence>MASRAPVTSHGSPANRAVRAVIVQDADESLPRGSVAMIVCGPRSPPRGPSSFLVRLSRVARVAPCQGSRERVGYAYDPGPAQRNTSSASSQLSTSSGVLCRGSRALAWYIASISAA</sequence>
<dbReference type="EMBL" id="BMSA01000007">
    <property type="protein sequence ID" value="GGT50198.1"/>
    <property type="molecule type" value="Genomic_DNA"/>
</dbReference>